<dbReference type="EMBL" id="VZRK01000416">
    <property type="protein sequence ID" value="NWU85862.1"/>
    <property type="molecule type" value="Genomic_DNA"/>
</dbReference>
<evidence type="ECO:0000256" key="1">
    <source>
        <dbReference type="ARBA" id="ARBA00004120"/>
    </source>
</evidence>
<dbReference type="GO" id="GO:0048513">
    <property type="term" value="P:animal organ development"/>
    <property type="evidence" value="ECO:0007669"/>
    <property type="project" value="UniProtKB-ARBA"/>
</dbReference>
<dbReference type="InterPro" id="IPR041476">
    <property type="entry name" value="TRAF3IP1_C"/>
</dbReference>
<dbReference type="InterPro" id="IPR040468">
    <property type="entry name" value="TRAF3IP1_N"/>
</dbReference>
<organism evidence="14 15">
    <name type="scientific">Onychorhynchus coronatus</name>
    <name type="common">Royal flycatcher</name>
    <dbReference type="NCBI Taxonomy" id="360224"/>
    <lineage>
        <taxon>Eukaryota</taxon>
        <taxon>Metazoa</taxon>
        <taxon>Chordata</taxon>
        <taxon>Craniata</taxon>
        <taxon>Vertebrata</taxon>
        <taxon>Euteleostomi</taxon>
        <taxon>Archelosauria</taxon>
        <taxon>Archosauria</taxon>
        <taxon>Dinosauria</taxon>
        <taxon>Saurischia</taxon>
        <taxon>Theropoda</taxon>
        <taxon>Coelurosauria</taxon>
        <taxon>Aves</taxon>
        <taxon>Neognathae</taxon>
        <taxon>Neoaves</taxon>
        <taxon>Telluraves</taxon>
        <taxon>Australaves</taxon>
        <taxon>Passeriformes</taxon>
        <taxon>Tyrannidae</taxon>
        <taxon>Onychorhynchus</taxon>
    </lineage>
</organism>
<evidence type="ECO:0000256" key="6">
    <source>
        <dbReference type="ARBA" id="ARBA00023212"/>
    </source>
</evidence>
<comment type="subcellular location">
    <subcellularLocation>
        <location evidence="2">Cytoplasm</location>
        <location evidence="2">Cytoskeleton</location>
        <location evidence="2">Cilium axoneme</location>
    </subcellularLocation>
    <subcellularLocation>
        <location evidence="1">Cytoplasm</location>
        <location evidence="1">Cytoskeleton</location>
        <location evidence="1">Cilium basal body</location>
    </subcellularLocation>
</comment>
<feature type="non-terminal residue" evidence="14">
    <location>
        <position position="648"/>
    </location>
</feature>
<feature type="compositionally biased region" description="Basic and acidic residues" evidence="11">
    <location>
        <begin position="518"/>
        <end position="531"/>
    </location>
</feature>
<dbReference type="GO" id="GO:0005930">
    <property type="term" value="C:axoneme"/>
    <property type="evidence" value="ECO:0007669"/>
    <property type="project" value="UniProtKB-SubCell"/>
</dbReference>
<name>A0A7K6A780_ONYCO</name>
<evidence type="ECO:0000256" key="9">
    <source>
        <dbReference type="ARBA" id="ARBA00070492"/>
    </source>
</evidence>
<sequence>MNEAVARQTRETLGQVIRKPPLTDALLNKPPFRYLHDLISEVIRVTGFLKGLYTDFELKSDNVKDKDSKINFLQKAIDVVVMVTGEPLAVKPLRVVAGHEPEKTNEFLQALGKCCLNKLSSDAAVKRVLAGERADPKGKPPSSKPREKESRESKPEEPKSHRDKESRRDPEIKDRSSSRDSKPKEGREREKEGEKQKDNKERHKDTERETSREGEKQERERSGKTTKQGREPEKSKGKGDAEDDVEREKGQEREKKHEGGKEQDRVKGRGKDKGRDREGEKDRDRGRDRDRRRDKERDEEHLWERGKDKAERKSESPARISRQPSTKGSRQRSKPGGEGNQREDMIISIQCAGIGTAEMLQYPCLLFFGCSRRTFRGLHREGGVAGMSSGWDPRLSSFAVSPVKALSRCRCRRIPRPSSARPAPPRVKRPESSEPLLPERSGSAKTIPTMILEQQAPEEEDDEQFVVEAAGPLPQPMKVWCRAMLRNVPDFSTGGLVKRILETKKDYEASQKSSQTADGEKPVVSEGSRKRERDLVAKEIGKSQASIQTLCQNALALGRIVDYVQEDMDAMKNELETWRQENRQHEEALRREQSVTDSALEPLKAELAELDQLIKDQQDKIRAVKANILRNDEKIQRMVLSINQAARK</sequence>
<dbReference type="OrthoDB" id="10258914at2759"/>
<evidence type="ECO:0000256" key="3">
    <source>
        <dbReference type="ARBA" id="ARBA00022490"/>
    </source>
</evidence>
<proteinExistence type="inferred from homology"/>
<evidence type="ECO:0000313" key="14">
    <source>
        <dbReference type="EMBL" id="NWU85862.1"/>
    </source>
</evidence>
<dbReference type="Proteomes" id="UP000550309">
    <property type="component" value="Unassembled WGS sequence"/>
</dbReference>
<dbReference type="GO" id="GO:0042073">
    <property type="term" value="P:intraciliary transport"/>
    <property type="evidence" value="ECO:0007669"/>
    <property type="project" value="TreeGrafter"/>
</dbReference>
<comment type="caution">
    <text evidence="14">The sequence shown here is derived from an EMBL/GenBank/DDBJ whole genome shotgun (WGS) entry which is preliminary data.</text>
</comment>
<dbReference type="Pfam" id="PF10243">
    <property type="entry name" value="MIP-T3"/>
    <property type="match status" value="1"/>
</dbReference>
<comment type="similarity">
    <text evidence="8">Belongs to the TRAF3IP1 family.</text>
</comment>
<evidence type="ECO:0000256" key="7">
    <source>
        <dbReference type="ARBA" id="ARBA00023273"/>
    </source>
</evidence>
<dbReference type="InterPro" id="IPR018799">
    <property type="entry name" value="TRAF3IP1"/>
</dbReference>
<keyword evidence="5 10" id="KW-0175">Coiled coil</keyword>
<feature type="region of interest" description="Disordered" evidence="11">
    <location>
        <begin position="415"/>
        <end position="445"/>
    </location>
</feature>
<evidence type="ECO:0000256" key="4">
    <source>
        <dbReference type="ARBA" id="ARBA00022794"/>
    </source>
</evidence>
<feature type="coiled-coil region" evidence="10">
    <location>
        <begin position="561"/>
        <end position="627"/>
    </location>
</feature>
<evidence type="ECO:0000256" key="11">
    <source>
        <dbReference type="SAM" id="MobiDB-lite"/>
    </source>
</evidence>
<dbReference type="GO" id="GO:0070507">
    <property type="term" value="P:regulation of microtubule cytoskeleton organization"/>
    <property type="evidence" value="ECO:0007669"/>
    <property type="project" value="TreeGrafter"/>
</dbReference>
<evidence type="ECO:0000256" key="10">
    <source>
        <dbReference type="SAM" id="Coils"/>
    </source>
</evidence>
<evidence type="ECO:0000313" key="15">
    <source>
        <dbReference type="Proteomes" id="UP000550309"/>
    </source>
</evidence>
<feature type="region of interest" description="Disordered" evidence="11">
    <location>
        <begin position="507"/>
        <end position="531"/>
    </location>
</feature>
<keyword evidence="15" id="KW-1185">Reference proteome</keyword>
<evidence type="ECO:0000259" key="12">
    <source>
        <dbReference type="Pfam" id="PF10243"/>
    </source>
</evidence>
<dbReference type="GO" id="GO:0060271">
    <property type="term" value="P:cilium assembly"/>
    <property type="evidence" value="ECO:0007669"/>
    <property type="project" value="TreeGrafter"/>
</dbReference>
<dbReference type="GO" id="GO:0036064">
    <property type="term" value="C:ciliary basal body"/>
    <property type="evidence" value="ECO:0007669"/>
    <property type="project" value="TreeGrafter"/>
</dbReference>
<protein>
    <recommendedName>
        <fullName evidence="9">TRAF3-interacting protein 1</fullName>
    </recommendedName>
</protein>
<dbReference type="FunFam" id="1.10.418.50:FF:000001">
    <property type="entry name" value="TRAF3-interacting protein 1 isoform X1"/>
    <property type="match status" value="1"/>
</dbReference>
<dbReference type="GO" id="GO:0008017">
    <property type="term" value="F:microtubule binding"/>
    <property type="evidence" value="ECO:0007669"/>
    <property type="project" value="InterPro"/>
</dbReference>
<keyword evidence="6" id="KW-0206">Cytoskeleton</keyword>
<feature type="domain" description="TRAF3-interacting protein 1 C-terminal" evidence="13">
    <location>
        <begin position="493"/>
        <end position="642"/>
    </location>
</feature>
<dbReference type="Pfam" id="PF17749">
    <property type="entry name" value="MIP-T3_C"/>
    <property type="match status" value="1"/>
</dbReference>
<dbReference type="AlphaFoldDB" id="A0A7K6A780"/>
<dbReference type="Gene3D" id="1.10.418.50">
    <property type="entry name" value="Microtubule-binding protein MIP-T3"/>
    <property type="match status" value="1"/>
</dbReference>
<gene>
    <name evidence="14" type="primary">Traf3ip1</name>
    <name evidence="14" type="ORF">ONYCOR_R14776</name>
</gene>
<evidence type="ECO:0000259" key="13">
    <source>
        <dbReference type="Pfam" id="PF17749"/>
    </source>
</evidence>
<evidence type="ECO:0000256" key="5">
    <source>
        <dbReference type="ARBA" id="ARBA00023054"/>
    </source>
</evidence>
<dbReference type="PANTHER" id="PTHR31363:SF0">
    <property type="entry name" value="TRAF3-INTERACTING PROTEIN 1"/>
    <property type="match status" value="1"/>
</dbReference>
<dbReference type="InterPro" id="IPR042576">
    <property type="entry name" value="TRAF3IP1_N_sf"/>
</dbReference>
<dbReference type="PANTHER" id="PTHR31363">
    <property type="entry name" value="TRAF3-INTERACTING PROTEIN 1"/>
    <property type="match status" value="1"/>
</dbReference>
<keyword evidence="3" id="KW-0963">Cytoplasm</keyword>
<feature type="domain" description="TRAF3-interacting protein 1 N-terminal" evidence="12">
    <location>
        <begin position="6"/>
        <end position="116"/>
    </location>
</feature>
<dbReference type="GO" id="GO:0048731">
    <property type="term" value="P:system development"/>
    <property type="evidence" value="ECO:0007669"/>
    <property type="project" value="UniProtKB-ARBA"/>
</dbReference>
<feature type="region of interest" description="Disordered" evidence="11">
    <location>
        <begin position="130"/>
        <end position="342"/>
    </location>
</feature>
<dbReference type="GO" id="GO:0030992">
    <property type="term" value="C:intraciliary transport particle B"/>
    <property type="evidence" value="ECO:0007669"/>
    <property type="project" value="TreeGrafter"/>
</dbReference>
<evidence type="ECO:0000256" key="2">
    <source>
        <dbReference type="ARBA" id="ARBA00004430"/>
    </source>
</evidence>
<reference evidence="14 15" key="1">
    <citation type="submission" date="2019-09" db="EMBL/GenBank/DDBJ databases">
        <title>Bird 10,000 Genomes (B10K) Project - Family phase.</title>
        <authorList>
            <person name="Zhang G."/>
        </authorList>
    </citation>
    <scope>NUCLEOTIDE SEQUENCE [LARGE SCALE GENOMIC DNA]</scope>
    <source>
        <strain evidence="14">B10K-DU-028-75</strain>
        <tissue evidence="14">Mixed tissue sample</tissue>
    </source>
</reference>
<keyword evidence="4" id="KW-0970">Cilium biogenesis/degradation</keyword>
<feature type="non-terminal residue" evidence="14">
    <location>
        <position position="1"/>
    </location>
</feature>
<evidence type="ECO:0000256" key="8">
    <source>
        <dbReference type="ARBA" id="ARBA00043971"/>
    </source>
</evidence>
<accession>A0A7K6A780</accession>
<feature type="compositionally biased region" description="Basic and acidic residues" evidence="11">
    <location>
        <begin position="130"/>
        <end position="316"/>
    </location>
</feature>
<keyword evidence="7" id="KW-0966">Cell projection</keyword>